<sequence>MEYFSVEGSWWLPGIDAPDIPGTLTFDSGGLTLVLRGGSLEPSDAAFGEPFAVPVVHGRTGDRQQVSLLDADGLALGIGPAVREADYRVDLALLGCHAEGNAIVQAEAEFDYLDAWLAPSPIREDGGGPDLITVRPGRTELAFAAVDNDNVQLVARVCGKWNDASVHLDRSCAFSVGCAQPVRWQEIINRRIRPFHDLLTFTLGRPVRMTGLRLKPDSASGSTTRGCEAYFAAVQPAAGSAVRSVKGANAPTLLTAASAPMGLGTLLERWFALWNELQEEMALLLAPDYAPFMYSVHKFLCTFQCAESLAKKRFDTRELDTGIYTERKRAVEEVITDLDHETVAWAKRKLERNDKLLKDLITELVRSTGAVGDAVFAAVPDFAAAVTRARAGRAHGGSGAEAVELVNLHWLSEILRWVIRSRLLAELVLTDIERRVLEREPFRFAVEQVQR</sequence>
<dbReference type="Pfam" id="PF18739">
    <property type="entry name" value="HEPN_Apea"/>
    <property type="match status" value="1"/>
</dbReference>
<dbReference type="RefSeq" id="WP_108146811.1">
    <property type="nucleotide sequence ID" value="NZ_CP026304.1"/>
</dbReference>
<proteinExistence type="predicted"/>
<feature type="domain" description="ApeA N-terminal" evidence="2">
    <location>
        <begin position="6"/>
        <end position="220"/>
    </location>
</feature>
<dbReference type="KEGG" id="slk:SLUN_01470"/>
<dbReference type="GeneID" id="55653954"/>
<accession>A0A2R4SW72</accession>
<dbReference type="OrthoDB" id="4338547at2"/>
<evidence type="ECO:0000313" key="3">
    <source>
        <dbReference type="EMBL" id="AVZ71115.1"/>
    </source>
</evidence>
<dbReference type="EMBL" id="CP026304">
    <property type="protein sequence ID" value="AVZ71115.1"/>
    <property type="molecule type" value="Genomic_DNA"/>
</dbReference>
<dbReference type="InterPro" id="IPR041229">
    <property type="entry name" value="HEPN_Apea"/>
</dbReference>
<reference evidence="3 4" key="1">
    <citation type="submission" date="2018-01" db="EMBL/GenBank/DDBJ databases">
        <title>Complete genome sequence of Streptomyces lunaelactis MM109T, a Ferroverdin A producer isolated from cave moonmilk deposits.</title>
        <authorList>
            <person name="Naome A."/>
            <person name="Martinet L."/>
            <person name="Maciejewska M."/>
            <person name="Anderssen S."/>
            <person name="Adam D."/>
            <person name="Tenconi E."/>
            <person name="Deflandre B."/>
            <person name="Arguelles-Arias A."/>
            <person name="Calusinska M."/>
            <person name="Copieters W."/>
            <person name="Karim L."/>
            <person name="Hanikenne M."/>
            <person name="Baurain D."/>
            <person name="van Wezel G."/>
            <person name="Smargiasso N."/>
            <person name="de Pauw E."/>
            <person name="Delfosse P."/>
            <person name="Rigali S."/>
        </authorList>
    </citation>
    <scope>NUCLEOTIDE SEQUENCE [LARGE SCALE GENOMIC DNA]</scope>
    <source>
        <strain evidence="3 4">MM109</strain>
    </source>
</reference>
<dbReference type="Proteomes" id="UP000244201">
    <property type="component" value="Chromosome"/>
</dbReference>
<gene>
    <name evidence="3" type="ORF">SLUN_01470</name>
</gene>
<dbReference type="AlphaFoldDB" id="A0A2R4SW72"/>
<evidence type="ECO:0000313" key="4">
    <source>
        <dbReference type="Proteomes" id="UP000244201"/>
    </source>
</evidence>
<dbReference type="InterPro" id="IPR041223">
    <property type="entry name" value="ApeA_NTD"/>
</dbReference>
<keyword evidence="4" id="KW-1185">Reference proteome</keyword>
<dbReference type="Pfam" id="PF18862">
    <property type="entry name" value="ApeA_NTD1"/>
    <property type="match status" value="1"/>
</dbReference>
<name>A0A2R4SW72_9ACTN</name>
<protein>
    <submittedName>
        <fullName evidence="3">Uncharacterized protein</fullName>
    </submittedName>
</protein>
<organism evidence="3 4">
    <name type="scientific">Streptomyces lunaelactis</name>
    <dbReference type="NCBI Taxonomy" id="1535768"/>
    <lineage>
        <taxon>Bacteria</taxon>
        <taxon>Bacillati</taxon>
        <taxon>Actinomycetota</taxon>
        <taxon>Actinomycetes</taxon>
        <taxon>Kitasatosporales</taxon>
        <taxon>Streptomycetaceae</taxon>
        <taxon>Streptomyces</taxon>
    </lineage>
</organism>
<evidence type="ECO:0000259" key="2">
    <source>
        <dbReference type="Pfam" id="PF18862"/>
    </source>
</evidence>
<evidence type="ECO:0000259" key="1">
    <source>
        <dbReference type="Pfam" id="PF18739"/>
    </source>
</evidence>
<feature type="domain" description="Apea-like HEPN" evidence="1">
    <location>
        <begin position="303"/>
        <end position="430"/>
    </location>
</feature>